<organism evidence="2 3">
    <name type="scientific">Enterococcus mundtii</name>
    <dbReference type="NCBI Taxonomy" id="53346"/>
    <lineage>
        <taxon>Bacteria</taxon>
        <taxon>Bacillati</taxon>
        <taxon>Bacillota</taxon>
        <taxon>Bacilli</taxon>
        <taxon>Lactobacillales</taxon>
        <taxon>Enterococcaceae</taxon>
        <taxon>Enterococcus</taxon>
    </lineage>
</organism>
<feature type="region of interest" description="Disordered" evidence="1">
    <location>
        <begin position="54"/>
        <end position="97"/>
    </location>
</feature>
<dbReference type="AlphaFoldDB" id="A0A848MXC5"/>
<dbReference type="EMBL" id="JABCAG010000023">
    <property type="protein sequence ID" value="NMP58605.1"/>
    <property type="molecule type" value="Genomic_DNA"/>
</dbReference>
<reference evidence="2 3" key="1">
    <citation type="submission" date="2020-04" db="EMBL/GenBank/DDBJ databases">
        <authorList>
            <person name="Abaymova A."/>
            <person name="Teymurazov M."/>
            <person name="Tazyna O."/>
            <person name="Chatushin Y."/>
            <person name="Svetoch E."/>
            <person name="Pereligyn V."/>
            <person name="Pohylenko V."/>
            <person name="Platonov M."/>
            <person name="Kartsev N."/>
            <person name="Skryabin Y."/>
            <person name="Sizova A."/>
            <person name="Solomentsev V."/>
            <person name="Kislichkina A."/>
            <person name="Bogun A."/>
        </authorList>
    </citation>
    <scope>NUCLEOTIDE SEQUENCE [LARGE SCALE GENOMIC DNA]</scope>
    <source>
        <strain evidence="3">SCPM-O-B-8398 (E28)</strain>
    </source>
</reference>
<evidence type="ECO:0000256" key="1">
    <source>
        <dbReference type="SAM" id="MobiDB-lite"/>
    </source>
</evidence>
<sequence>MKIRILKNVRLDFEGKVKEYPSSNQVLQIDDQLALEKDYLARYKKYPKHIEIVEEPKIKVNEQKNEDKQTEGIKASSKTESNKKGNKKRKTNKDVTE</sequence>
<proteinExistence type="predicted"/>
<gene>
    <name evidence="2" type="ORF">HI921_09035</name>
</gene>
<dbReference type="Proteomes" id="UP000557857">
    <property type="component" value="Unassembled WGS sequence"/>
</dbReference>
<protein>
    <submittedName>
        <fullName evidence="2">Uncharacterized protein</fullName>
    </submittedName>
</protein>
<accession>A0A848MXC5</accession>
<name>A0A848MXC5_ENTMU</name>
<dbReference type="RefSeq" id="WP_169058689.1">
    <property type="nucleotide sequence ID" value="NZ_JABCAG010000023.1"/>
</dbReference>
<evidence type="ECO:0000313" key="3">
    <source>
        <dbReference type="Proteomes" id="UP000557857"/>
    </source>
</evidence>
<evidence type="ECO:0000313" key="2">
    <source>
        <dbReference type="EMBL" id="NMP58605.1"/>
    </source>
</evidence>
<feature type="compositionally biased region" description="Basic and acidic residues" evidence="1">
    <location>
        <begin position="54"/>
        <end position="71"/>
    </location>
</feature>
<comment type="caution">
    <text evidence="2">The sequence shown here is derived from an EMBL/GenBank/DDBJ whole genome shotgun (WGS) entry which is preliminary data.</text>
</comment>